<accession>A0A564YI23</accession>
<proteinExistence type="predicted"/>
<name>A0A564YI23_HYMDI</name>
<dbReference type="EMBL" id="CABIJS010000222">
    <property type="protein sequence ID" value="VUZ46941.1"/>
    <property type="molecule type" value="Genomic_DNA"/>
</dbReference>
<evidence type="ECO:0000313" key="1">
    <source>
        <dbReference type="EMBL" id="VUZ46941.1"/>
    </source>
</evidence>
<organism evidence="1 2">
    <name type="scientific">Hymenolepis diminuta</name>
    <name type="common">Rat tapeworm</name>
    <dbReference type="NCBI Taxonomy" id="6216"/>
    <lineage>
        <taxon>Eukaryota</taxon>
        <taxon>Metazoa</taxon>
        <taxon>Spiralia</taxon>
        <taxon>Lophotrochozoa</taxon>
        <taxon>Platyhelminthes</taxon>
        <taxon>Cestoda</taxon>
        <taxon>Eucestoda</taxon>
        <taxon>Cyclophyllidea</taxon>
        <taxon>Hymenolepididae</taxon>
        <taxon>Hymenolepis</taxon>
    </lineage>
</organism>
<keyword evidence="2" id="KW-1185">Reference proteome</keyword>
<dbReference type="Proteomes" id="UP000321570">
    <property type="component" value="Unassembled WGS sequence"/>
</dbReference>
<sequence length="70" mass="8010">MTDNSYLQCLNASIGFLPFYKNLASPKMHSALMFSRVQVTHIKLFLFSTQEQRTLINCGLLRFLLISSLP</sequence>
<reference evidence="1 2" key="1">
    <citation type="submission" date="2019-07" db="EMBL/GenBank/DDBJ databases">
        <authorList>
            <person name="Jastrzebski P J."/>
            <person name="Paukszto L."/>
            <person name="Jastrzebski P J."/>
        </authorList>
    </citation>
    <scope>NUCLEOTIDE SEQUENCE [LARGE SCALE GENOMIC DNA]</scope>
    <source>
        <strain evidence="1 2">WMS-il1</strain>
    </source>
</reference>
<evidence type="ECO:0000313" key="2">
    <source>
        <dbReference type="Proteomes" id="UP000321570"/>
    </source>
</evidence>
<dbReference type="AlphaFoldDB" id="A0A564YI23"/>
<protein>
    <submittedName>
        <fullName evidence="1">Uncharacterized protein</fullName>
    </submittedName>
</protein>
<gene>
    <name evidence="1" type="ORF">WMSIL1_LOCUS6304</name>
</gene>